<proteinExistence type="predicted"/>
<reference evidence="3" key="1">
    <citation type="submission" date="2016-10" db="EMBL/GenBank/DDBJ databases">
        <authorList>
            <person name="Varghese N."/>
            <person name="Submissions S."/>
        </authorList>
    </citation>
    <scope>NUCLEOTIDE SEQUENCE [LARGE SCALE GENOMIC DNA]</scope>
    <source>
        <strain evidence="3">DSM 45419</strain>
    </source>
</reference>
<dbReference type="OrthoDB" id="5178909at2"/>
<dbReference type="EMBL" id="FNHE01000001">
    <property type="protein sequence ID" value="SDL54345.1"/>
    <property type="molecule type" value="Genomic_DNA"/>
</dbReference>
<feature type="region of interest" description="Disordered" evidence="1">
    <location>
        <begin position="110"/>
        <end position="129"/>
    </location>
</feature>
<gene>
    <name evidence="2" type="ORF">SAMN05660642_00180</name>
</gene>
<protein>
    <submittedName>
        <fullName evidence="2">Uncharacterized protein</fullName>
    </submittedName>
</protein>
<dbReference type="STRING" id="1137991.SAMN05660642_00180"/>
<evidence type="ECO:0000313" key="2">
    <source>
        <dbReference type="EMBL" id="SDL54345.1"/>
    </source>
</evidence>
<dbReference type="AlphaFoldDB" id="A0A1G9KYD0"/>
<sequence length="129" mass="12419">MVVVGVALLAVLGAAVLALVPGGDPAGSSADVDMGLLSLLAVLTAREGVDVAALPRDGDAQGPARSALLTAVGGAPVGSGAPATAALTTWLDAQRPPSAADTVEVTGDGVLLSHRHASDPDGPVTEVSP</sequence>
<organism evidence="2 3">
    <name type="scientific">Geodermatophilus siccatus</name>
    <dbReference type="NCBI Taxonomy" id="1137991"/>
    <lineage>
        <taxon>Bacteria</taxon>
        <taxon>Bacillati</taxon>
        <taxon>Actinomycetota</taxon>
        <taxon>Actinomycetes</taxon>
        <taxon>Geodermatophilales</taxon>
        <taxon>Geodermatophilaceae</taxon>
        <taxon>Geodermatophilus</taxon>
    </lineage>
</organism>
<dbReference type="RefSeq" id="WP_091212643.1">
    <property type="nucleotide sequence ID" value="NZ_FNHE01000001.1"/>
</dbReference>
<keyword evidence="3" id="KW-1185">Reference proteome</keyword>
<accession>A0A1G9KYD0</accession>
<name>A0A1G9KYD0_9ACTN</name>
<evidence type="ECO:0000313" key="3">
    <source>
        <dbReference type="Proteomes" id="UP000198680"/>
    </source>
</evidence>
<evidence type="ECO:0000256" key="1">
    <source>
        <dbReference type="SAM" id="MobiDB-lite"/>
    </source>
</evidence>
<dbReference type="Proteomes" id="UP000198680">
    <property type="component" value="Unassembled WGS sequence"/>
</dbReference>